<dbReference type="PANTHER" id="PTHR18921">
    <property type="entry name" value="MYOSIN HEAVY CHAIN - RELATED"/>
    <property type="match status" value="1"/>
</dbReference>
<dbReference type="PANTHER" id="PTHR18921:SF2">
    <property type="entry name" value="THYROID RECEPTOR-INTERACTING PROTEIN 11"/>
    <property type="match status" value="1"/>
</dbReference>
<evidence type="ECO:0000313" key="7">
    <source>
        <dbReference type="EMBL" id="TXK52394.1"/>
    </source>
</evidence>
<dbReference type="GO" id="GO:0007030">
    <property type="term" value="P:Golgi organization"/>
    <property type="evidence" value="ECO:0007669"/>
    <property type="project" value="TreeGrafter"/>
</dbReference>
<evidence type="ECO:0000259" key="6">
    <source>
        <dbReference type="Pfam" id="PF10145"/>
    </source>
</evidence>
<protein>
    <submittedName>
        <fullName evidence="7">Phage tail tape measure protein</fullName>
    </submittedName>
</protein>
<evidence type="ECO:0000313" key="8">
    <source>
        <dbReference type="Proteomes" id="UP000321926"/>
    </source>
</evidence>
<name>A0A5C8KB32_9BACT</name>
<feature type="transmembrane region" description="Helical" evidence="5">
    <location>
        <begin position="300"/>
        <end position="321"/>
    </location>
</feature>
<evidence type="ECO:0000256" key="4">
    <source>
        <dbReference type="SAM" id="Coils"/>
    </source>
</evidence>
<dbReference type="GO" id="GO:0005737">
    <property type="term" value="C:cytoplasm"/>
    <property type="evidence" value="ECO:0007669"/>
    <property type="project" value="GOC"/>
</dbReference>
<reference evidence="7 8" key="1">
    <citation type="submission" date="2019-08" db="EMBL/GenBank/DDBJ databases">
        <authorList>
            <person name="Shi S."/>
        </authorList>
    </citation>
    <scope>NUCLEOTIDE SEQUENCE [LARGE SCALE GENOMIC DNA]</scope>
    <source>
        <strain evidence="7 8">GY10130</strain>
    </source>
</reference>
<organism evidence="7 8">
    <name type="scientific">Pontibacter qinzhouensis</name>
    <dbReference type="NCBI Taxonomy" id="2603253"/>
    <lineage>
        <taxon>Bacteria</taxon>
        <taxon>Pseudomonadati</taxon>
        <taxon>Bacteroidota</taxon>
        <taxon>Cytophagia</taxon>
        <taxon>Cytophagales</taxon>
        <taxon>Hymenobacteraceae</taxon>
        <taxon>Pontibacter</taxon>
    </lineage>
</organism>
<keyword evidence="3 4" id="KW-0175">Coiled coil</keyword>
<evidence type="ECO:0000256" key="2">
    <source>
        <dbReference type="ARBA" id="ARBA00023034"/>
    </source>
</evidence>
<evidence type="ECO:0000256" key="5">
    <source>
        <dbReference type="SAM" id="Phobius"/>
    </source>
</evidence>
<proteinExistence type="predicted"/>
<dbReference type="RefSeq" id="WP_147919966.1">
    <property type="nucleotide sequence ID" value="NZ_VRTY01000003.1"/>
</dbReference>
<dbReference type="Pfam" id="PF10145">
    <property type="entry name" value="PhageMin_Tail"/>
    <property type="match status" value="1"/>
</dbReference>
<feature type="coiled-coil region" evidence="4">
    <location>
        <begin position="69"/>
        <end position="218"/>
    </location>
</feature>
<evidence type="ECO:0000256" key="3">
    <source>
        <dbReference type="ARBA" id="ARBA00023054"/>
    </source>
</evidence>
<keyword evidence="5" id="KW-1133">Transmembrane helix</keyword>
<keyword evidence="5" id="KW-0812">Transmembrane</keyword>
<dbReference type="NCBIfam" id="TIGR01760">
    <property type="entry name" value="tape_meas_TP901"/>
    <property type="match status" value="1"/>
</dbReference>
<gene>
    <name evidence="7" type="ORF">FVR03_01370</name>
</gene>
<comment type="caution">
    <text evidence="7">The sequence shown here is derived from an EMBL/GenBank/DDBJ whole genome shotgun (WGS) entry which is preliminary data.</text>
</comment>
<feature type="coiled-coil region" evidence="4">
    <location>
        <begin position="1272"/>
        <end position="1303"/>
    </location>
</feature>
<keyword evidence="5" id="KW-0472">Membrane</keyword>
<evidence type="ECO:0000256" key="1">
    <source>
        <dbReference type="ARBA" id="ARBA00004555"/>
    </source>
</evidence>
<keyword evidence="8" id="KW-1185">Reference proteome</keyword>
<accession>A0A5C8KB32</accession>
<feature type="domain" description="Phage tail tape measure protein" evidence="6">
    <location>
        <begin position="355"/>
        <end position="547"/>
    </location>
</feature>
<dbReference type="OrthoDB" id="1414895at2"/>
<sequence>MAVKVNGDRGLNFVGGFDISEIEANSKKVLDLITNVQKQVNSVSGVSAGADDSFRKEQLAIQKALSESRLALQRLKEEQQLQRNDLEKSRASSAAAKASIDQLKLSEQELNNQYKAGKIALTEYTLEQRKIADSQRAAAQAQKEAEKTLREQVKLQKEQERQAERNRKQLEKESSEYYKLTTALGNVRKEAKDVQAEMFRLEREGKKASDAYKQLEARSKTLTAQTGILDNGVKRIDASLGLHQRNVGNYGEALTNLSPQFALINQSLSAFGTSISALASAPNPFAALGTSLMAFGKATIAFMLTPVGAIITALAGMYALISANKKTVIEFDAGLRNVEKTAGDSIDNMEAFGDEVISLSNDLKTVSSKEILEIAAAAGQLGVEGTKNLLGFSGALAKLSIASDISGEEGAKEIARFLTLTDGGVENISAFGDEIVNLGNSFAASEKEILSNAERLAQSTGLYKIGRQDVLAYATATKAVGIEAEVVGSSFARTLGQMEKAIRTGNGLDLFAKVTGKSVEGLKKAFKDDAAGVFNDFISGLNGVNKAGGSVQAVLEKLGINAVRDQAVISTLAVKGYGELTDALEAVRDSAGSLDKEFETANKKLENVGKRIGVSWDNLVLSFENGQGIIAKTGAYLGNAFADSLNAAKEVIDNLGAAFGVIKQYLDDLFPSMEQTAGQALVFADSFAGIKALFENFSIREFLKFFVVDIPNSFRDLGAAIDILTTDFKQFFKFLSDAGPELGKYMKDLLNPFAEADSSGIDKLYANFKKQAKSSNQFILDDTKKQNDAALRLFNERYNNQDKRIAESEKKLRETKGVDLSEEELAAIEATKKAAKERLAAQRALQAKIDALNAEANRKQLSQQDQELQAVRDKYAKMRKEIDAFYKDPRNKGLKVDASGLDSSEKKEIERVNAKFEVEAIKTSIAEQKQLFDQFEQYKAQYGQTKAKERFAGEIAEFESYTAYLESLVPDVSDTSVLANQLRDTLKPMIEKSRLEDNRKAFDENVKNFQRIIEATASANTERLRIEEQYQKDLATLRKNLAGEGNAAELAEREEMLAKQREMDLQENKHRAFEQTKFYREMMADVTFYSKKELKERIKELKKALENPDLSPLERKIIESAQSTAEQYVGQITDQFGQAIDETGKLFKNGKLMQNYANAIAGEFNVLADSLTGVNDNMAETLRGLAEVVGISGAAAGSIASFASGDIVGGIQQGVNAIAGIVKIFKQTKETAKEAQRQVNEFYDAMLSGEMEYQALLRERELDNIRRNKTTLAGIEAESNALKQQAKDVRAQYEAVLADLQKQSFVAGQGTEKYGGSFLFGAVGYLMGFGKKTKAVEQNQSLQGFSYEELEKLYSQGQLKDKAKEDFEALRELKQELDEIGLTLEDLEKEYKAIFTGGVTASGIGNTIIDGFKQGKRAVEDFAGDAEDIIRNALLSAIQYKYLEGPLSELIDQFGTDALSNGELSKEEIDAFNKAFNDIVEAGSAIVKQVEEASGVSLTEGDNKSSQNTLSGAIRASLTEETGGKLAGIYQGIFTLNKQMLVVQEGTYMSMGDLLDVGRQSLLYHMQIAQNTQLTYEGVHRSEAILNTIANNTKPGQSGRDMGVEPE</sequence>
<comment type="subcellular location">
    <subcellularLocation>
        <location evidence="1">Golgi apparatus</location>
    </subcellularLocation>
</comment>
<feature type="coiled-coil region" evidence="4">
    <location>
        <begin position="791"/>
        <end position="888"/>
    </location>
</feature>
<feature type="coiled-coil region" evidence="4">
    <location>
        <begin position="1360"/>
        <end position="1390"/>
    </location>
</feature>
<feature type="coiled-coil region" evidence="4">
    <location>
        <begin position="992"/>
        <end position="1054"/>
    </location>
</feature>
<dbReference type="GO" id="GO:0031267">
    <property type="term" value="F:small GTPase binding"/>
    <property type="evidence" value="ECO:0007669"/>
    <property type="project" value="TreeGrafter"/>
</dbReference>
<dbReference type="Proteomes" id="UP000321926">
    <property type="component" value="Unassembled WGS sequence"/>
</dbReference>
<dbReference type="EMBL" id="VRTY01000003">
    <property type="protein sequence ID" value="TXK52394.1"/>
    <property type="molecule type" value="Genomic_DNA"/>
</dbReference>
<keyword evidence="2" id="KW-0333">Golgi apparatus</keyword>
<dbReference type="InterPro" id="IPR010090">
    <property type="entry name" value="Phage_tape_meas"/>
</dbReference>
<dbReference type="GO" id="GO:0006888">
    <property type="term" value="P:endoplasmic reticulum to Golgi vesicle-mediated transport"/>
    <property type="evidence" value="ECO:0007669"/>
    <property type="project" value="TreeGrafter"/>
</dbReference>